<proteinExistence type="predicted"/>
<gene>
    <name evidence="3" type="ordered locus">TherJR_1147</name>
</gene>
<dbReference type="Gene3D" id="1.10.3210.10">
    <property type="entry name" value="Hypothetical protein af1432"/>
    <property type="match status" value="1"/>
</dbReference>
<evidence type="ECO:0000259" key="1">
    <source>
        <dbReference type="PROSITE" id="PS51831"/>
    </source>
</evidence>
<dbReference type="PROSITE" id="PS51832">
    <property type="entry name" value="HD_GYP"/>
    <property type="match status" value="1"/>
</dbReference>
<accession>D5XEE0</accession>
<dbReference type="OrthoDB" id="9798833at2"/>
<reference evidence="3 4" key="1">
    <citation type="submission" date="2010-05" db="EMBL/GenBank/DDBJ databases">
        <title>Complete sequence of Thermincola sp. JR.</title>
        <authorList>
            <consortium name="US DOE Joint Genome Institute"/>
            <person name="Lucas S."/>
            <person name="Copeland A."/>
            <person name="Lapidus A."/>
            <person name="Cheng J.-F."/>
            <person name="Bruce D."/>
            <person name="Goodwin L."/>
            <person name="Pitluck S."/>
            <person name="Chertkov O."/>
            <person name="Detter J.C."/>
            <person name="Han C."/>
            <person name="Tapia R."/>
            <person name="Land M."/>
            <person name="Hauser L."/>
            <person name="Kyrpides N."/>
            <person name="Mikhailova N."/>
            <person name="Hazen T.C."/>
            <person name="Woyke T."/>
        </authorList>
    </citation>
    <scope>NUCLEOTIDE SEQUENCE [LARGE SCALE GENOMIC DNA]</scope>
    <source>
        <strain evidence="3 4">JR</strain>
    </source>
</reference>
<organism evidence="3 4">
    <name type="scientific">Thermincola potens (strain JR)</name>
    <dbReference type="NCBI Taxonomy" id="635013"/>
    <lineage>
        <taxon>Bacteria</taxon>
        <taxon>Bacillati</taxon>
        <taxon>Bacillota</taxon>
        <taxon>Clostridia</taxon>
        <taxon>Eubacteriales</taxon>
        <taxon>Thermincolaceae</taxon>
        <taxon>Thermincola</taxon>
    </lineage>
</organism>
<dbReference type="GO" id="GO:0016787">
    <property type="term" value="F:hydrolase activity"/>
    <property type="evidence" value="ECO:0007669"/>
    <property type="project" value="UniProtKB-KW"/>
</dbReference>
<dbReference type="InterPro" id="IPR003607">
    <property type="entry name" value="HD/PDEase_dom"/>
</dbReference>
<dbReference type="Proteomes" id="UP000002377">
    <property type="component" value="Chromosome"/>
</dbReference>
<dbReference type="SUPFAM" id="SSF109604">
    <property type="entry name" value="HD-domain/PDEase-like"/>
    <property type="match status" value="1"/>
</dbReference>
<dbReference type="PROSITE" id="PS51831">
    <property type="entry name" value="HD"/>
    <property type="match status" value="1"/>
</dbReference>
<keyword evidence="3" id="KW-0378">Hydrolase</keyword>
<evidence type="ECO:0000313" key="3">
    <source>
        <dbReference type="EMBL" id="ADG82011.1"/>
    </source>
</evidence>
<name>D5XEE0_THEPJ</name>
<dbReference type="eggNOG" id="COG2206">
    <property type="taxonomic scope" value="Bacteria"/>
</dbReference>
<keyword evidence="4" id="KW-1185">Reference proteome</keyword>
<dbReference type="PANTHER" id="PTHR43155:SF2">
    <property type="entry name" value="CYCLIC DI-GMP PHOSPHODIESTERASE PA4108"/>
    <property type="match status" value="1"/>
</dbReference>
<dbReference type="Pfam" id="PF13487">
    <property type="entry name" value="HD_5"/>
    <property type="match status" value="1"/>
</dbReference>
<dbReference type="KEGG" id="tjr:TherJR_1147"/>
<dbReference type="CDD" id="cd00077">
    <property type="entry name" value="HDc"/>
    <property type="match status" value="1"/>
</dbReference>
<dbReference type="InterPro" id="IPR037522">
    <property type="entry name" value="HD_GYP_dom"/>
</dbReference>
<feature type="domain" description="HD-GYP" evidence="2">
    <location>
        <begin position="105"/>
        <end position="301"/>
    </location>
</feature>
<dbReference type="RefSeq" id="WP_013120030.1">
    <property type="nucleotide sequence ID" value="NC_014152.1"/>
</dbReference>
<dbReference type="AlphaFoldDB" id="D5XEE0"/>
<evidence type="ECO:0000259" key="2">
    <source>
        <dbReference type="PROSITE" id="PS51832"/>
    </source>
</evidence>
<dbReference type="PANTHER" id="PTHR43155">
    <property type="entry name" value="CYCLIC DI-GMP PHOSPHODIESTERASE PA4108-RELATED"/>
    <property type="match status" value="1"/>
</dbReference>
<evidence type="ECO:0000313" key="4">
    <source>
        <dbReference type="Proteomes" id="UP000002377"/>
    </source>
</evidence>
<protein>
    <submittedName>
        <fullName evidence="3">Metal dependent phosphohydrolase</fullName>
    </submittedName>
</protein>
<dbReference type="InterPro" id="IPR006674">
    <property type="entry name" value="HD_domain"/>
</dbReference>
<dbReference type="EMBL" id="CP002028">
    <property type="protein sequence ID" value="ADG82011.1"/>
    <property type="molecule type" value="Genomic_DNA"/>
</dbReference>
<feature type="domain" description="HD" evidence="1">
    <location>
        <begin position="127"/>
        <end position="250"/>
    </location>
</feature>
<dbReference type="SMART" id="SM00471">
    <property type="entry name" value="HDc"/>
    <property type="match status" value="1"/>
</dbReference>
<dbReference type="STRING" id="635013.TherJR_1147"/>
<dbReference type="HOGENOM" id="CLU_000445_92_1_9"/>
<sequence length="372" mass="42260">MRRVLTGNLTPEMSIARTIFSANGFPLLAAGTQLNDIYIRKLASLGINAIYVKTGMDKMIHVYDPVSERTKAEAIKALKKVFLEFAKTGKLRIDLISGHVNNIVDEALRNRKKVINTLDVRSMEDYLYGHCVNVCILAVLTAINMEYNELQLRDIGLGAILHDLGHMLVEKEILQKQSPLTPEEMAKIRKHCEYGFEPLRELRNISLLSAHTAYQHHERFDGSGYPRGLRGHDTHEYARIVAICDVFDAMTMDRPYRRAYHPHEAMKLITETAGKLFDPEIVAIFKRIVACYPAGDFIEMSSGEVGIICDHIKEQESCKTLALILLDKHKRPLVHAQEVVIKNSSEEIHRVLKDNDPLIQLCYKLNDTESIE</sequence>